<dbReference type="PANTHER" id="PTHR19212:SF0">
    <property type="entry name" value="LD07988P"/>
    <property type="match status" value="1"/>
</dbReference>
<dbReference type="OrthoDB" id="10028421at2759"/>
<evidence type="ECO:0000313" key="6">
    <source>
        <dbReference type="Proteomes" id="UP000478052"/>
    </source>
</evidence>
<protein>
    <submittedName>
        <fullName evidence="5">Leucine-rich repeat flightless-interacting protein 2 isoform X1</fullName>
    </submittedName>
</protein>
<dbReference type="AlphaFoldDB" id="A0A6G0W0R7"/>
<feature type="region of interest" description="Disordered" evidence="4">
    <location>
        <begin position="270"/>
        <end position="304"/>
    </location>
</feature>
<evidence type="ECO:0000313" key="5">
    <source>
        <dbReference type="EMBL" id="KAF0717369.1"/>
    </source>
</evidence>
<name>A0A6G0W0R7_APHCR</name>
<dbReference type="EMBL" id="VUJU01009830">
    <property type="protein sequence ID" value="KAF0717369.1"/>
    <property type="molecule type" value="Genomic_DNA"/>
</dbReference>
<dbReference type="Pfam" id="PF09738">
    <property type="entry name" value="LRRFIP"/>
    <property type="match status" value="1"/>
</dbReference>
<dbReference type="Gene3D" id="1.20.5.4090">
    <property type="match status" value="1"/>
</dbReference>
<dbReference type="Proteomes" id="UP000478052">
    <property type="component" value="Unassembled WGS sequence"/>
</dbReference>
<reference evidence="5 6" key="1">
    <citation type="submission" date="2019-08" db="EMBL/GenBank/DDBJ databases">
        <title>Whole genome of Aphis craccivora.</title>
        <authorList>
            <person name="Voronova N.V."/>
            <person name="Shulinski R.S."/>
            <person name="Bandarenka Y.V."/>
            <person name="Zhorov D.G."/>
            <person name="Warner D."/>
        </authorList>
    </citation>
    <scope>NUCLEOTIDE SEQUENCE [LARGE SCALE GENOMIC DNA]</scope>
    <source>
        <strain evidence="5">180601</strain>
        <tissue evidence="5">Whole Body</tissue>
    </source>
</reference>
<keyword evidence="2 3" id="KW-0175">Coiled coil</keyword>
<evidence type="ECO:0000256" key="4">
    <source>
        <dbReference type="SAM" id="MobiDB-lite"/>
    </source>
</evidence>
<feature type="coiled-coil region" evidence="3">
    <location>
        <begin position="307"/>
        <end position="390"/>
    </location>
</feature>
<evidence type="ECO:0000256" key="2">
    <source>
        <dbReference type="ARBA" id="ARBA00023054"/>
    </source>
</evidence>
<evidence type="ECO:0000256" key="1">
    <source>
        <dbReference type="ARBA" id="ARBA00008275"/>
    </source>
</evidence>
<comment type="similarity">
    <text evidence="1">Belongs to the LRRFIP family.</text>
</comment>
<feature type="coiled-coil region" evidence="3">
    <location>
        <begin position="214"/>
        <end position="256"/>
    </location>
</feature>
<evidence type="ECO:0000256" key="3">
    <source>
        <dbReference type="SAM" id="Coils"/>
    </source>
</evidence>
<feature type="compositionally biased region" description="Low complexity" evidence="4">
    <location>
        <begin position="270"/>
        <end position="282"/>
    </location>
</feature>
<gene>
    <name evidence="5" type="ORF">FWK35_00033407</name>
</gene>
<dbReference type="InterPro" id="IPR019139">
    <property type="entry name" value="LRRFIP1/2"/>
</dbReference>
<organism evidence="5 6">
    <name type="scientific">Aphis craccivora</name>
    <name type="common">Cowpea aphid</name>
    <dbReference type="NCBI Taxonomy" id="307492"/>
    <lineage>
        <taxon>Eukaryota</taxon>
        <taxon>Metazoa</taxon>
        <taxon>Ecdysozoa</taxon>
        <taxon>Arthropoda</taxon>
        <taxon>Hexapoda</taxon>
        <taxon>Insecta</taxon>
        <taxon>Pterygota</taxon>
        <taxon>Neoptera</taxon>
        <taxon>Paraneoptera</taxon>
        <taxon>Hemiptera</taxon>
        <taxon>Sternorrhyncha</taxon>
        <taxon>Aphidomorpha</taxon>
        <taxon>Aphidoidea</taxon>
        <taxon>Aphididae</taxon>
        <taxon>Aphidini</taxon>
        <taxon>Aphis</taxon>
        <taxon>Aphis</taxon>
    </lineage>
</organism>
<sequence>MNDSHIKMNTSCDVVTAEAHITNIYINQTSDNLNEKSLDAKLLVNVPVEFNTTNSTFTSKESPSLNSCSVNSAVGRDPVVNILNSVTPCEYSKVVHSSQLILDNNGSYSCHICVNDNTALNSVCENFNSDAIHPLCNAETNYSYFSSDDDDGYCAYSIADISDIDELSDNILSDHQSSPLREQTKLQIIGSSHDFNSSCDSEADGIVTFLDKRNNEAEARLAARRQARAEAREIRMREIERQQKEAEENADKAFDMHAADGPIINRVSRAATSTTSPRTASSLHNTNSYQSSRRNSVDSLDESTPNFRDFRMELKDLEEKFRKAMVQNAQLDNEKAAVTYMVELYKDKYTDIEEELMHIKREHKESCRENEKLKRLLATQKLESITLQQELEERDKLIEEKGLVIISTEQECWSESDQCNSKIKRALVSVENAQLLQDAGEGCLGMYISN</sequence>
<feature type="compositionally biased region" description="Polar residues" evidence="4">
    <location>
        <begin position="283"/>
        <end position="304"/>
    </location>
</feature>
<accession>A0A6G0W0R7</accession>
<comment type="caution">
    <text evidence="5">The sequence shown here is derived from an EMBL/GenBank/DDBJ whole genome shotgun (WGS) entry which is preliminary data.</text>
</comment>
<dbReference type="PANTHER" id="PTHR19212">
    <property type="entry name" value="LEUCINE RICH REPEAT IN FLII INTERACTING PROTEIN"/>
    <property type="match status" value="1"/>
</dbReference>
<dbReference type="GO" id="GO:0006355">
    <property type="term" value="P:regulation of DNA-templated transcription"/>
    <property type="evidence" value="ECO:0007669"/>
    <property type="project" value="InterPro"/>
</dbReference>
<proteinExistence type="inferred from homology"/>
<keyword evidence="6" id="KW-1185">Reference proteome</keyword>
<feature type="non-terminal residue" evidence="5">
    <location>
        <position position="450"/>
    </location>
</feature>